<reference evidence="14" key="1">
    <citation type="submission" date="2020-10" db="EMBL/GenBank/DDBJ databases">
        <authorList>
            <person name="Gilroy R."/>
        </authorList>
    </citation>
    <scope>NUCLEOTIDE SEQUENCE</scope>
    <source>
        <strain evidence="14">3924</strain>
    </source>
</reference>
<evidence type="ECO:0000256" key="9">
    <source>
        <dbReference type="ARBA" id="ARBA00040743"/>
    </source>
</evidence>
<dbReference type="AlphaFoldDB" id="A0A940IEA3"/>
<comment type="caution">
    <text evidence="14">The sequence shown here is derived from an EMBL/GenBank/DDBJ whole genome shotgun (WGS) entry which is preliminary data.</text>
</comment>
<evidence type="ECO:0000256" key="7">
    <source>
        <dbReference type="ARBA" id="ARBA00023186"/>
    </source>
</evidence>
<dbReference type="InterPro" id="IPR052029">
    <property type="entry name" value="PpiD_chaperone"/>
</dbReference>
<keyword evidence="5 12" id="KW-1133">Transmembrane helix</keyword>
<comment type="subcellular location">
    <subcellularLocation>
        <location evidence="1">Cell inner membrane</location>
        <topology evidence="1">Single-pass type II membrane protein</topology>
        <orientation evidence="1">Periplasmic side</orientation>
    </subcellularLocation>
</comment>
<keyword evidence="2" id="KW-1003">Cell membrane</keyword>
<dbReference type="InterPro" id="IPR046357">
    <property type="entry name" value="PPIase_dom_sf"/>
</dbReference>
<dbReference type="GO" id="GO:0005886">
    <property type="term" value="C:plasma membrane"/>
    <property type="evidence" value="ECO:0007669"/>
    <property type="project" value="UniProtKB-SubCell"/>
</dbReference>
<evidence type="ECO:0000256" key="3">
    <source>
        <dbReference type="ARBA" id="ARBA00022519"/>
    </source>
</evidence>
<evidence type="ECO:0000256" key="5">
    <source>
        <dbReference type="ARBA" id="ARBA00022989"/>
    </source>
</evidence>
<dbReference type="InterPro" id="IPR000297">
    <property type="entry name" value="PPIase_PpiC"/>
</dbReference>
<keyword evidence="11" id="KW-0413">Isomerase</keyword>
<feature type="domain" description="PpiC" evidence="13">
    <location>
        <begin position="354"/>
        <end position="425"/>
    </location>
</feature>
<dbReference type="EMBL" id="JADIMV010000040">
    <property type="protein sequence ID" value="MBO8439424.1"/>
    <property type="molecule type" value="Genomic_DNA"/>
</dbReference>
<feature type="transmembrane region" description="Helical" evidence="12">
    <location>
        <begin position="12"/>
        <end position="32"/>
    </location>
</feature>
<keyword evidence="4 12" id="KW-0812">Transmembrane</keyword>
<dbReference type="PROSITE" id="PS50198">
    <property type="entry name" value="PPIC_PPIASE_2"/>
    <property type="match status" value="1"/>
</dbReference>
<dbReference type="Pfam" id="PF13616">
    <property type="entry name" value="Rotamase_3"/>
    <property type="match status" value="1"/>
</dbReference>
<evidence type="ECO:0000256" key="11">
    <source>
        <dbReference type="PROSITE-ProRule" id="PRU00278"/>
    </source>
</evidence>
<keyword evidence="11" id="KW-0697">Rotamase</keyword>
<dbReference type="Gene3D" id="3.10.50.40">
    <property type="match status" value="1"/>
</dbReference>
<keyword evidence="6 12" id="KW-0472">Membrane</keyword>
<evidence type="ECO:0000313" key="15">
    <source>
        <dbReference type="Proteomes" id="UP000712007"/>
    </source>
</evidence>
<evidence type="ECO:0000256" key="2">
    <source>
        <dbReference type="ARBA" id="ARBA00022475"/>
    </source>
</evidence>
<evidence type="ECO:0000256" key="1">
    <source>
        <dbReference type="ARBA" id="ARBA00004382"/>
    </source>
</evidence>
<organism evidence="14 15">
    <name type="scientific">Candidatus Aphodosoma intestinipullorum</name>
    <dbReference type="NCBI Taxonomy" id="2840674"/>
    <lineage>
        <taxon>Bacteria</taxon>
        <taxon>Pseudomonadati</taxon>
        <taxon>Bacteroidota</taxon>
        <taxon>Bacteroidia</taxon>
        <taxon>Bacteroidales</taxon>
        <taxon>Candidatus Aphodosoma</taxon>
    </lineage>
</organism>
<dbReference type="SUPFAM" id="SSF54534">
    <property type="entry name" value="FKBP-like"/>
    <property type="match status" value="1"/>
</dbReference>
<dbReference type="Proteomes" id="UP000712007">
    <property type="component" value="Unassembled WGS sequence"/>
</dbReference>
<dbReference type="PANTHER" id="PTHR47529:SF1">
    <property type="entry name" value="PERIPLASMIC CHAPERONE PPID"/>
    <property type="match status" value="1"/>
</dbReference>
<keyword evidence="3" id="KW-0997">Cell inner membrane</keyword>
<keyword evidence="7" id="KW-0143">Chaperone</keyword>
<evidence type="ECO:0000256" key="8">
    <source>
        <dbReference type="ARBA" id="ARBA00038408"/>
    </source>
</evidence>
<dbReference type="GO" id="GO:0003755">
    <property type="term" value="F:peptidyl-prolyl cis-trans isomerase activity"/>
    <property type="evidence" value="ECO:0007669"/>
    <property type="project" value="UniProtKB-KW"/>
</dbReference>
<gene>
    <name evidence="14" type="ORF">IAC51_02115</name>
</gene>
<evidence type="ECO:0000259" key="13">
    <source>
        <dbReference type="PROSITE" id="PS50198"/>
    </source>
</evidence>
<evidence type="ECO:0000313" key="14">
    <source>
        <dbReference type="EMBL" id="MBO8439424.1"/>
    </source>
</evidence>
<dbReference type="SUPFAM" id="SSF109998">
    <property type="entry name" value="Triger factor/SurA peptide-binding domain-like"/>
    <property type="match status" value="1"/>
</dbReference>
<proteinExistence type="inferred from homology"/>
<reference evidence="14" key="2">
    <citation type="journal article" date="2021" name="PeerJ">
        <title>Extensive microbial diversity within the chicken gut microbiome revealed by metagenomics and culture.</title>
        <authorList>
            <person name="Gilroy R."/>
            <person name="Ravi A."/>
            <person name="Getino M."/>
            <person name="Pursley I."/>
            <person name="Horton D.L."/>
            <person name="Alikhan N.F."/>
            <person name="Baker D."/>
            <person name="Gharbi K."/>
            <person name="Hall N."/>
            <person name="Watson M."/>
            <person name="Adriaenssens E.M."/>
            <person name="Foster-Nyarko E."/>
            <person name="Jarju S."/>
            <person name="Secka A."/>
            <person name="Antonio M."/>
            <person name="Oren A."/>
            <person name="Chaudhuri R.R."/>
            <person name="La Ragione R."/>
            <person name="Hildebrand F."/>
            <person name="Pallen M.J."/>
        </authorList>
    </citation>
    <scope>NUCLEOTIDE SEQUENCE</scope>
    <source>
        <strain evidence="14">3924</strain>
    </source>
</reference>
<dbReference type="InterPro" id="IPR027304">
    <property type="entry name" value="Trigger_fact/SurA_dom_sf"/>
</dbReference>
<accession>A0A940IEA3</accession>
<dbReference type="Pfam" id="PF13623">
    <property type="entry name" value="SurA_N_2"/>
    <property type="match status" value="1"/>
</dbReference>
<evidence type="ECO:0000256" key="12">
    <source>
        <dbReference type="SAM" id="Phobius"/>
    </source>
</evidence>
<comment type="similarity">
    <text evidence="8">Belongs to the PpiD chaperone family.</text>
</comment>
<evidence type="ECO:0000256" key="4">
    <source>
        <dbReference type="ARBA" id="ARBA00022692"/>
    </source>
</evidence>
<dbReference type="PANTHER" id="PTHR47529">
    <property type="entry name" value="PEPTIDYL-PROLYL CIS-TRANS ISOMERASE D"/>
    <property type="match status" value="1"/>
</dbReference>
<evidence type="ECO:0000256" key="6">
    <source>
        <dbReference type="ARBA" id="ARBA00023136"/>
    </source>
</evidence>
<evidence type="ECO:0000256" key="10">
    <source>
        <dbReference type="ARBA" id="ARBA00042775"/>
    </source>
</evidence>
<sequence length="700" mass="78442">MATLEKIRSKGTFLLIVVGLAILAFVIGDFLGSGSTYFQESRNNVAKINGQKIKAMDFMNSIEQMRKVYEMEMGQASLNDEATNQMRESVWETTVRSKIIGDEAKAMGMMVTKNELTDQIVGSHISPYITTRPVFMNQDGVFDRNQLINFLSIIDGEQSAQIPAEELQNWRNYWMFWERMIKENRIEEKYTSLISEAIAVTPLEAKYAFDGGKTSADIVYAMKSYYAIADSTVNVSDSEIKARYNKEKEQFRQEANANIKYVAFDIKPSQEDFDDVESWITKLKDEFASTSDIAGVTNGNSDVTYSGVNLTKDDVDKDFAEFAFSGKKDEVSGPIFVNNTYKMARIVETGISSPDSVKLRNIVLFRQTPDETQALADSIETALLAGSDFAQLAEEHSLAQNARNGGEIGWVRENEVTKEIADKAFYTSTNGYFHVKEGNAIIIFNVEEIGGKADKVKLAVISREVMPSSRTQADIYAEAKKFAVENNTLEKMESAAKEGNLNLRSANNININATRINNVNQAREVVRWAFENKAGTVSDVFECGDKLVVAGINSVHEKGYRSVDDVKSRLMTEIRREKKGDILTEQMKGKTMEELAADNFSTDTVRGVNFNSTYAGSIGNEPVLFAQVASAKEGELSQPIKGNMGAFVYKVISKTESSAPYNEKEEMAMLSERQRYMNSYLIIDALKKAADIEDFRYRYF</sequence>
<name>A0A940IEA3_9BACT</name>
<protein>
    <recommendedName>
        <fullName evidence="9">Periplasmic chaperone PpiD</fullName>
    </recommendedName>
    <alternativeName>
        <fullName evidence="10">Periplasmic folding chaperone</fullName>
    </alternativeName>
</protein>